<gene>
    <name evidence="9" type="ORF">C6P40_000655</name>
</gene>
<reference evidence="9" key="1">
    <citation type="submission" date="2020-11" db="EMBL/GenBank/DDBJ databases">
        <title>Kefir isolates.</title>
        <authorList>
            <person name="Marcisauskas S."/>
            <person name="Kim Y."/>
            <person name="Blasche S."/>
        </authorList>
    </citation>
    <scope>NUCLEOTIDE SEQUENCE</scope>
    <source>
        <strain evidence="9">Olga-1</strain>
    </source>
</reference>
<dbReference type="InterPro" id="IPR036188">
    <property type="entry name" value="FAD/NAD-bd_sf"/>
</dbReference>
<accession>A0A9P6WPZ7</accession>
<dbReference type="PANTHER" id="PTHR43706:SF50">
    <property type="entry name" value="NADH DEHYDROGENASE (UBIQUINONE)-RELATED"/>
    <property type="match status" value="1"/>
</dbReference>
<dbReference type="GO" id="GO:0005739">
    <property type="term" value="C:mitochondrion"/>
    <property type="evidence" value="ECO:0007669"/>
    <property type="project" value="UniProtKB-ARBA"/>
</dbReference>
<keyword evidence="5" id="KW-0520">NAD</keyword>
<comment type="caution">
    <text evidence="9">The sequence shown here is derived from an EMBL/GenBank/DDBJ whole genome shotgun (WGS) entry which is preliminary data.</text>
</comment>
<dbReference type="InterPro" id="IPR045024">
    <property type="entry name" value="NDH-2"/>
</dbReference>
<dbReference type="AlphaFoldDB" id="A0A9P6WPZ7"/>
<evidence type="ECO:0000259" key="7">
    <source>
        <dbReference type="Pfam" id="PF07992"/>
    </source>
</evidence>
<keyword evidence="6" id="KW-1133">Transmembrane helix</keyword>
<organism evidence="9 10">
    <name type="scientific">Pichia californica</name>
    <dbReference type="NCBI Taxonomy" id="460514"/>
    <lineage>
        <taxon>Eukaryota</taxon>
        <taxon>Fungi</taxon>
        <taxon>Dikarya</taxon>
        <taxon>Ascomycota</taxon>
        <taxon>Saccharomycotina</taxon>
        <taxon>Pichiomycetes</taxon>
        <taxon>Pichiales</taxon>
        <taxon>Pichiaceae</taxon>
        <taxon>Pichia</taxon>
    </lineage>
</organism>
<dbReference type="FunFam" id="3.50.50.100:FF:000005">
    <property type="entry name" value="NADH-ubiquinone oxidoreductase 64 kDa subunit"/>
    <property type="match status" value="1"/>
</dbReference>
<keyword evidence="6" id="KW-0812">Transmembrane</keyword>
<dbReference type="SUPFAM" id="SSF51905">
    <property type="entry name" value="FAD/NAD(P)-binding domain"/>
    <property type="match status" value="2"/>
</dbReference>
<evidence type="ECO:0000256" key="5">
    <source>
        <dbReference type="ARBA" id="ARBA00023027"/>
    </source>
</evidence>
<keyword evidence="10" id="KW-1185">Reference proteome</keyword>
<dbReference type="PANTHER" id="PTHR43706">
    <property type="entry name" value="NADH DEHYDROGENASE"/>
    <property type="match status" value="1"/>
</dbReference>
<evidence type="ECO:0000256" key="3">
    <source>
        <dbReference type="ARBA" id="ARBA00022827"/>
    </source>
</evidence>
<evidence type="ECO:0000256" key="1">
    <source>
        <dbReference type="ARBA" id="ARBA00005272"/>
    </source>
</evidence>
<protein>
    <recommendedName>
        <fullName evidence="11">NADH:ubiquinone reductase (non-electrogenic)</fullName>
    </recommendedName>
</protein>
<keyword evidence="4" id="KW-0560">Oxidoreductase</keyword>
<dbReference type="InterPro" id="IPR023753">
    <property type="entry name" value="FAD/NAD-binding_dom"/>
</dbReference>
<evidence type="ECO:0000313" key="10">
    <source>
        <dbReference type="Proteomes" id="UP000697127"/>
    </source>
</evidence>
<proteinExistence type="inferred from homology"/>
<dbReference type="GO" id="GO:0003954">
    <property type="term" value="F:NADH dehydrogenase activity"/>
    <property type="evidence" value="ECO:0007669"/>
    <property type="project" value="InterPro"/>
</dbReference>
<evidence type="ECO:0000256" key="4">
    <source>
        <dbReference type="ARBA" id="ARBA00023002"/>
    </source>
</evidence>
<dbReference type="Proteomes" id="UP000697127">
    <property type="component" value="Unassembled WGS sequence"/>
</dbReference>
<dbReference type="Pfam" id="PF07992">
    <property type="entry name" value="Pyr_redox_2"/>
    <property type="match status" value="1"/>
</dbReference>
<evidence type="ECO:0000259" key="8">
    <source>
        <dbReference type="Pfam" id="PF22366"/>
    </source>
</evidence>
<dbReference type="InterPro" id="IPR054585">
    <property type="entry name" value="NDH2-like_C"/>
</dbReference>
<dbReference type="Pfam" id="PF22366">
    <property type="entry name" value="NDH2_C"/>
    <property type="match status" value="1"/>
</dbReference>
<feature type="domain" description="External alternative NADH-ubiquinone oxidoreductase-like C-terminal" evidence="8">
    <location>
        <begin position="641"/>
        <end position="701"/>
    </location>
</feature>
<evidence type="ECO:0000313" key="9">
    <source>
        <dbReference type="EMBL" id="KAG0690941.1"/>
    </source>
</evidence>
<feature type="transmembrane region" description="Helical" evidence="6">
    <location>
        <begin position="101"/>
        <end position="123"/>
    </location>
</feature>
<evidence type="ECO:0000256" key="2">
    <source>
        <dbReference type="ARBA" id="ARBA00022630"/>
    </source>
</evidence>
<keyword evidence="6" id="KW-0472">Membrane</keyword>
<feature type="domain" description="FAD/NAD(P)-binding" evidence="7">
    <location>
        <begin position="177"/>
        <end position="492"/>
    </location>
</feature>
<sequence length="705" mass="79937">MLPIRPNRLVSLPQSVLRYNNINNINTINSINHSKKLPFISNLFTKRLINTSCNNFNSNLFQNKRFFSSTLNNLNTNSNNNSNSDSNSNSNSNLFKKSFRYFFLTCGVISGSFFLALSSFFIYDYTTYSPPPVPDNLLIPFNSLNPPIGGPENLPILFNNLDSFDSPEKLSDMKKKKLVILGCGWGSISLLKNLTKDDYDVTVISPTNYFLFTPMLPCAAVGTLDIKTLMESIRSLINSINGHFLLAKAEKIEFNDKLIKVKDLNSNNYFYVPYDKLIVAVGSTSNTHGVKGLEFTNRLKTAEDALIIRRKLLNNFEQACLPTITDIERKKLLSFVICGAGPTGVEIAAEIFDLINEDLPRLYPKILRQEVSIHIIQSRSHILNTYDEKISEYAMERFKNDKINLLINSRVHEILPDKVIFNQKDLNGNIEQKEISYGLCLWSTGIGLNDLTKQLSNDLKPFQRNKRALETDNHLRVIGAPLGEIYAIGDCSTVRTDIGNHLEDYVRQFIINNENSKKLIVTDSDIKNFKITNNHLKSLTNEIEKHNPLAHEALLLTHELIPKYDKNNTGYLTFSNLKLLFKEVDSKVTALPATAQRAHQEGSYLGKKLSKLANIDETLIKNDIYNGDIDDSVSKPFKYHHLGSLAYIGNSAVFDLPGHTFFGGLVAMYMWRSIYFAQSVSIRTRVLMFFDWLKRGVFGRDIITV</sequence>
<evidence type="ECO:0000256" key="6">
    <source>
        <dbReference type="SAM" id="Phobius"/>
    </source>
</evidence>
<name>A0A9P6WPZ7_9ASCO</name>
<keyword evidence="3" id="KW-0274">FAD</keyword>
<comment type="similarity">
    <text evidence="1">Belongs to the NADH dehydrogenase family.</text>
</comment>
<keyword evidence="2" id="KW-0285">Flavoprotein</keyword>
<dbReference type="Gene3D" id="3.50.50.100">
    <property type="match status" value="2"/>
</dbReference>
<evidence type="ECO:0008006" key="11">
    <source>
        <dbReference type="Google" id="ProtNLM"/>
    </source>
</evidence>
<dbReference type="EMBL" id="PUHW01000013">
    <property type="protein sequence ID" value="KAG0690941.1"/>
    <property type="molecule type" value="Genomic_DNA"/>
</dbReference>